<proteinExistence type="predicted"/>
<dbReference type="Proteomes" id="UP000001593">
    <property type="component" value="Unassembled WGS sequence"/>
</dbReference>
<dbReference type="InterPro" id="IPR013762">
    <property type="entry name" value="Integrase-like_cat_sf"/>
</dbReference>
<name>A7SBF9_NEMVE</name>
<accession>A7SBF9</accession>
<evidence type="ECO:0000313" key="2">
    <source>
        <dbReference type="EMBL" id="EDO38941.1"/>
    </source>
</evidence>
<dbReference type="GO" id="GO:0006310">
    <property type="term" value="P:DNA recombination"/>
    <property type="evidence" value="ECO:0007669"/>
    <property type="project" value="UniProtKB-KW"/>
</dbReference>
<protein>
    <recommendedName>
        <fullName evidence="4">Tyr recombinase domain-containing protein</fullName>
    </recommendedName>
</protein>
<dbReference type="SUPFAM" id="SSF56349">
    <property type="entry name" value="DNA breaking-rejoining enzymes"/>
    <property type="match status" value="1"/>
</dbReference>
<evidence type="ECO:0000313" key="3">
    <source>
        <dbReference type="Proteomes" id="UP000001593"/>
    </source>
</evidence>
<dbReference type="PhylomeDB" id="A7SBF9"/>
<organism evidence="2 3">
    <name type="scientific">Nematostella vectensis</name>
    <name type="common">Starlet sea anemone</name>
    <dbReference type="NCBI Taxonomy" id="45351"/>
    <lineage>
        <taxon>Eukaryota</taxon>
        <taxon>Metazoa</taxon>
        <taxon>Cnidaria</taxon>
        <taxon>Anthozoa</taxon>
        <taxon>Hexacorallia</taxon>
        <taxon>Actiniaria</taxon>
        <taxon>Edwardsiidae</taxon>
        <taxon>Nematostella</taxon>
    </lineage>
</organism>
<dbReference type="GO" id="GO:0015074">
    <property type="term" value="P:DNA integration"/>
    <property type="evidence" value="ECO:0007669"/>
    <property type="project" value="InterPro"/>
</dbReference>
<dbReference type="EMBL" id="DS469616">
    <property type="protein sequence ID" value="EDO38941.1"/>
    <property type="molecule type" value="Genomic_DNA"/>
</dbReference>
<evidence type="ECO:0000256" key="1">
    <source>
        <dbReference type="ARBA" id="ARBA00023172"/>
    </source>
</evidence>
<dbReference type="AlphaFoldDB" id="A7SBF9"/>
<dbReference type="InterPro" id="IPR011010">
    <property type="entry name" value="DNA_brk_join_enz"/>
</dbReference>
<dbReference type="Gene3D" id="1.10.443.10">
    <property type="entry name" value="Intergrase catalytic core"/>
    <property type="match status" value="1"/>
</dbReference>
<dbReference type="HOGENOM" id="CLU_1112441_0_0_1"/>
<keyword evidence="3" id="KW-1185">Reference proteome</keyword>
<keyword evidence="1" id="KW-0233">DNA recombination</keyword>
<sequence>MAQLCAYLKSPVFSPSCTAPQRYTYVRDMAFFCLDFYTGDRGSDLGRVFTKEVALLPDKQGFLFRHTFGKTLRGGGKSNTFQIKKVFRQQVLSKNNEVSDDPFVGSAIANRLSLHLKSAGIHNGETMHSFRRGCSITLSLLGVPYEEIARHVGWSSVVTAEYYTQKDKELERFHKGSSYRGKTECKLFIRLPQIFNLRDVWKSEIAEGSPQVRRISAGIPRNYLAEHRDRPVNRGVKILQKKQQHISRSS</sequence>
<gene>
    <name evidence="2" type="ORF">NEMVEDRAFT_v1g209688</name>
</gene>
<dbReference type="GO" id="GO:0003677">
    <property type="term" value="F:DNA binding"/>
    <property type="evidence" value="ECO:0007669"/>
    <property type="project" value="InterPro"/>
</dbReference>
<dbReference type="InParanoid" id="A7SBF9"/>
<evidence type="ECO:0008006" key="4">
    <source>
        <dbReference type="Google" id="ProtNLM"/>
    </source>
</evidence>
<reference evidence="2 3" key="1">
    <citation type="journal article" date="2007" name="Science">
        <title>Sea anemone genome reveals ancestral eumetazoan gene repertoire and genomic organization.</title>
        <authorList>
            <person name="Putnam N.H."/>
            <person name="Srivastava M."/>
            <person name="Hellsten U."/>
            <person name="Dirks B."/>
            <person name="Chapman J."/>
            <person name="Salamov A."/>
            <person name="Terry A."/>
            <person name="Shapiro H."/>
            <person name="Lindquist E."/>
            <person name="Kapitonov V.V."/>
            <person name="Jurka J."/>
            <person name="Genikhovich G."/>
            <person name="Grigoriev I.V."/>
            <person name="Lucas S.M."/>
            <person name="Steele R.E."/>
            <person name="Finnerty J.R."/>
            <person name="Technau U."/>
            <person name="Martindale M.Q."/>
            <person name="Rokhsar D.S."/>
        </authorList>
    </citation>
    <scope>NUCLEOTIDE SEQUENCE [LARGE SCALE GENOMIC DNA]</scope>
    <source>
        <strain evidence="3">CH2 X CH6</strain>
    </source>
</reference>